<sequence length="102" mass="11237">MGDVLHGGAIIVALDEAMGLAALTVNDWEDQVTVVLKVGFLEPGSKPPFRVCGWVVRRGKRLAVLEGEVRDCDGRLIAKALGTWYYLKRRLEKAGEFLLVNV</sequence>
<dbReference type="Gene3D" id="3.10.129.10">
    <property type="entry name" value="Hotdog Thioesterase"/>
    <property type="match status" value="1"/>
</dbReference>
<dbReference type="AlphaFoldDB" id="H6QAZ5"/>
<dbReference type="InterPro" id="IPR029069">
    <property type="entry name" value="HotDog_dom_sf"/>
</dbReference>
<keyword evidence="2" id="KW-0378">Hydrolase</keyword>
<accession>H6QAZ5</accession>
<protein>
    <recommendedName>
        <fullName evidence="3">Thioesterase domain-containing protein</fullName>
    </recommendedName>
</protein>
<dbReference type="STRING" id="698757.Pogu_1891"/>
<dbReference type="EMBL" id="CP003316">
    <property type="protein sequence ID" value="AFA39918.1"/>
    <property type="molecule type" value="Genomic_DNA"/>
</dbReference>
<evidence type="ECO:0000256" key="2">
    <source>
        <dbReference type="ARBA" id="ARBA00022801"/>
    </source>
</evidence>
<dbReference type="InterPro" id="IPR039298">
    <property type="entry name" value="ACOT13"/>
</dbReference>
<dbReference type="InterPro" id="IPR006683">
    <property type="entry name" value="Thioestr_dom"/>
</dbReference>
<reference evidence="4 5" key="1">
    <citation type="journal article" date="2012" name="Stand. Genomic Sci.">
        <title>Complete genome sequence of Pyrobaculum oguniense.</title>
        <authorList>
            <person name="Bernick D.L."/>
            <person name="Karplus K."/>
            <person name="Lui L.M."/>
            <person name="Coker J.K."/>
            <person name="Murphy J.N."/>
            <person name="Chan P.P."/>
            <person name="Cozen A.E."/>
            <person name="Lowe T.M."/>
        </authorList>
    </citation>
    <scope>NUCLEOTIDE SEQUENCE [LARGE SCALE GENOMIC DNA]</scope>
    <source>
        <strain evidence="4 5">TE7</strain>
    </source>
</reference>
<dbReference type="PANTHER" id="PTHR21660">
    <property type="entry name" value="THIOESTERASE SUPERFAMILY MEMBER-RELATED"/>
    <property type="match status" value="1"/>
</dbReference>
<evidence type="ECO:0000259" key="3">
    <source>
        <dbReference type="Pfam" id="PF03061"/>
    </source>
</evidence>
<proteinExistence type="inferred from homology"/>
<dbReference type="Proteomes" id="UP000009062">
    <property type="component" value="Chromosome"/>
</dbReference>
<dbReference type="PANTHER" id="PTHR21660:SF1">
    <property type="entry name" value="ACYL-COENZYME A THIOESTERASE 13"/>
    <property type="match status" value="1"/>
</dbReference>
<dbReference type="CDD" id="cd03443">
    <property type="entry name" value="PaaI_thioesterase"/>
    <property type="match status" value="1"/>
</dbReference>
<keyword evidence="5" id="KW-1185">Reference proteome</keyword>
<dbReference type="Pfam" id="PF03061">
    <property type="entry name" value="4HBT"/>
    <property type="match status" value="1"/>
</dbReference>
<dbReference type="SUPFAM" id="SSF54637">
    <property type="entry name" value="Thioesterase/thiol ester dehydrase-isomerase"/>
    <property type="match status" value="1"/>
</dbReference>
<gene>
    <name evidence="4" type="ordered locus">Pogu_1891</name>
</gene>
<organism evidence="4 5">
    <name type="scientific">Pyrobaculum oguniense (strain DSM 13380 / JCM 10595 / TE7)</name>
    <dbReference type="NCBI Taxonomy" id="698757"/>
    <lineage>
        <taxon>Archaea</taxon>
        <taxon>Thermoproteota</taxon>
        <taxon>Thermoprotei</taxon>
        <taxon>Thermoproteales</taxon>
        <taxon>Thermoproteaceae</taxon>
        <taxon>Pyrobaculum</taxon>
    </lineage>
</organism>
<feature type="domain" description="Thioesterase" evidence="3">
    <location>
        <begin position="4"/>
        <end position="77"/>
    </location>
</feature>
<name>H6QAZ5_PYROT</name>
<evidence type="ECO:0000313" key="5">
    <source>
        <dbReference type="Proteomes" id="UP000009062"/>
    </source>
</evidence>
<dbReference type="eggNOG" id="arCOG00777">
    <property type="taxonomic scope" value="Archaea"/>
</dbReference>
<evidence type="ECO:0000313" key="4">
    <source>
        <dbReference type="EMBL" id="AFA39918.1"/>
    </source>
</evidence>
<dbReference type="HOGENOM" id="CLU_2271147_0_0_2"/>
<evidence type="ECO:0000256" key="1">
    <source>
        <dbReference type="ARBA" id="ARBA00008324"/>
    </source>
</evidence>
<comment type="similarity">
    <text evidence="1">Belongs to the thioesterase PaaI family.</text>
</comment>
<dbReference type="GO" id="GO:0047617">
    <property type="term" value="F:fatty acyl-CoA hydrolase activity"/>
    <property type="evidence" value="ECO:0007669"/>
    <property type="project" value="InterPro"/>
</dbReference>
<dbReference type="KEGG" id="pog:Pogu_1891"/>